<dbReference type="PANTHER" id="PTHR11735">
    <property type="entry name" value="TRNA N6-ADENOSINE THREONYLCARBAMOYLTRANSFERASE"/>
    <property type="match status" value="1"/>
</dbReference>
<reference evidence="3 4" key="1">
    <citation type="submission" date="2018-05" db="EMBL/GenBank/DDBJ databases">
        <title>Acuticoccus sediminis sp. nov., isolated from deep-sea sediment of Indian Ocean.</title>
        <authorList>
            <person name="Liu X."/>
            <person name="Lai Q."/>
            <person name="Du Y."/>
            <person name="Sun F."/>
            <person name="Zhang X."/>
            <person name="Wang S."/>
            <person name="Shao Z."/>
        </authorList>
    </citation>
    <scope>NUCLEOTIDE SEQUENCE [LARGE SCALE GENOMIC DNA]</scope>
    <source>
        <strain evidence="3 4">PTG4-2</strain>
    </source>
</reference>
<dbReference type="Pfam" id="PF00814">
    <property type="entry name" value="TsaD"/>
    <property type="match status" value="1"/>
</dbReference>
<evidence type="ECO:0000259" key="2">
    <source>
        <dbReference type="Pfam" id="PF00814"/>
    </source>
</evidence>
<proteinExistence type="predicted"/>
<dbReference type="GO" id="GO:0016740">
    <property type="term" value="F:transferase activity"/>
    <property type="evidence" value="ECO:0007669"/>
    <property type="project" value="UniProtKB-KW"/>
</dbReference>
<protein>
    <submittedName>
        <fullName evidence="3">tRNA (Adenosine(37)-N6)-threonylcarbamoyltransferase complex dimerization subunit type 1 TsaB</fullName>
    </submittedName>
</protein>
<name>A0A8B2NE94_9HYPH</name>
<feature type="domain" description="Gcp-like" evidence="2">
    <location>
        <begin position="70"/>
        <end position="157"/>
    </location>
</feature>
<dbReference type="InterPro" id="IPR043129">
    <property type="entry name" value="ATPase_NBD"/>
</dbReference>
<feature type="region of interest" description="Disordered" evidence="1">
    <location>
        <begin position="1"/>
        <end position="30"/>
    </location>
</feature>
<dbReference type="PANTHER" id="PTHR11735:SF11">
    <property type="entry name" value="TRNA THREONYLCARBAMOYLADENOSINE BIOSYNTHESIS PROTEIN TSAB"/>
    <property type="match status" value="1"/>
</dbReference>
<accession>A0A8B2NE94</accession>
<dbReference type="GO" id="GO:0002949">
    <property type="term" value="P:tRNA threonylcarbamoyladenosine modification"/>
    <property type="evidence" value="ECO:0007669"/>
    <property type="project" value="InterPro"/>
</dbReference>
<gene>
    <name evidence="3" type="primary">tsaB</name>
    <name evidence="3" type="ORF">DLJ53_30915</name>
</gene>
<dbReference type="AlphaFoldDB" id="A0A8B2NE94"/>
<evidence type="ECO:0000313" key="3">
    <source>
        <dbReference type="EMBL" id="RAH97079.1"/>
    </source>
</evidence>
<keyword evidence="4" id="KW-1185">Reference proteome</keyword>
<dbReference type="Proteomes" id="UP000249590">
    <property type="component" value="Unassembled WGS sequence"/>
</dbReference>
<evidence type="ECO:0000256" key="1">
    <source>
        <dbReference type="SAM" id="MobiDB-lite"/>
    </source>
</evidence>
<dbReference type="GO" id="GO:0005829">
    <property type="term" value="C:cytosol"/>
    <property type="evidence" value="ECO:0007669"/>
    <property type="project" value="TreeGrafter"/>
</dbReference>
<comment type="caution">
    <text evidence="3">The sequence shown here is derived from an EMBL/GenBank/DDBJ whole genome shotgun (WGS) entry which is preliminary data.</text>
</comment>
<evidence type="ECO:0000313" key="4">
    <source>
        <dbReference type="Proteomes" id="UP000249590"/>
    </source>
</evidence>
<sequence length="241" mass="24318">MRGLPVVDDDVADGNPEPAEALHPRGPRGSPRRVTFTLAIDTALAHCQAALIDEAGHVAAYAGAPAQGDAEAIVDHVAAVLAEAGASFDDVARVAVTVGPGSFTGVRVGVAYAKGVAFARQIPAVGVTTLEAMAHMAGGSVLAAIDARHGAVFALLSVEGPIKMKRMAVDEALELAKDVGAGVVGPADAVAALGEGEVIERIDLRAVAALAGGDPDGREPTPLYLAPVDARPQTHKVLARA</sequence>
<dbReference type="EMBL" id="QHHQ01000010">
    <property type="protein sequence ID" value="RAH97079.1"/>
    <property type="molecule type" value="Genomic_DNA"/>
</dbReference>
<dbReference type="InterPro" id="IPR022496">
    <property type="entry name" value="T6A_TsaB"/>
</dbReference>
<dbReference type="NCBIfam" id="TIGR03725">
    <property type="entry name" value="T6A_YeaZ"/>
    <property type="match status" value="1"/>
</dbReference>
<keyword evidence="3" id="KW-0808">Transferase</keyword>
<dbReference type="Gene3D" id="3.30.420.40">
    <property type="match status" value="1"/>
</dbReference>
<dbReference type="SUPFAM" id="SSF53067">
    <property type="entry name" value="Actin-like ATPase domain"/>
    <property type="match status" value="1"/>
</dbReference>
<organism evidence="3 4">
    <name type="scientific">Acuticoccus sediminis</name>
    <dbReference type="NCBI Taxonomy" id="2184697"/>
    <lineage>
        <taxon>Bacteria</taxon>
        <taxon>Pseudomonadati</taxon>
        <taxon>Pseudomonadota</taxon>
        <taxon>Alphaproteobacteria</taxon>
        <taxon>Hyphomicrobiales</taxon>
        <taxon>Amorphaceae</taxon>
        <taxon>Acuticoccus</taxon>
    </lineage>
</organism>
<dbReference type="InterPro" id="IPR000905">
    <property type="entry name" value="Gcp-like_dom"/>
</dbReference>